<feature type="compositionally biased region" description="Basic and acidic residues" evidence="1">
    <location>
        <begin position="1230"/>
        <end position="1246"/>
    </location>
</feature>
<feature type="compositionally biased region" description="Basic and acidic residues" evidence="1">
    <location>
        <begin position="340"/>
        <end position="370"/>
    </location>
</feature>
<name>A0A6J8AH57_MYTCO</name>
<feature type="region of interest" description="Disordered" evidence="1">
    <location>
        <begin position="1344"/>
        <end position="1384"/>
    </location>
</feature>
<feature type="compositionally biased region" description="Basic and acidic residues" evidence="1">
    <location>
        <begin position="1440"/>
        <end position="1449"/>
    </location>
</feature>
<reference evidence="2 3" key="1">
    <citation type="submission" date="2020-06" db="EMBL/GenBank/DDBJ databases">
        <authorList>
            <person name="Li R."/>
            <person name="Bekaert M."/>
        </authorList>
    </citation>
    <scope>NUCLEOTIDE SEQUENCE [LARGE SCALE GENOMIC DNA]</scope>
    <source>
        <strain evidence="3">wild</strain>
    </source>
</reference>
<evidence type="ECO:0000256" key="1">
    <source>
        <dbReference type="SAM" id="MobiDB-lite"/>
    </source>
</evidence>
<feature type="compositionally biased region" description="Basic and acidic residues" evidence="1">
    <location>
        <begin position="1147"/>
        <end position="1162"/>
    </location>
</feature>
<feature type="region of interest" description="Disordered" evidence="1">
    <location>
        <begin position="340"/>
        <end position="472"/>
    </location>
</feature>
<dbReference type="Proteomes" id="UP000507470">
    <property type="component" value="Unassembled WGS sequence"/>
</dbReference>
<feature type="region of interest" description="Disordered" evidence="1">
    <location>
        <begin position="158"/>
        <end position="190"/>
    </location>
</feature>
<dbReference type="PANTHER" id="PTHR14492">
    <property type="entry name" value="JBTS17"/>
    <property type="match status" value="1"/>
</dbReference>
<feature type="region of interest" description="Disordered" evidence="1">
    <location>
        <begin position="1531"/>
        <end position="1561"/>
    </location>
</feature>
<feature type="compositionally biased region" description="Polar residues" evidence="1">
    <location>
        <begin position="178"/>
        <end position="189"/>
    </location>
</feature>
<accession>A0A6J8AH57</accession>
<feature type="region of interest" description="Disordered" evidence="1">
    <location>
        <begin position="983"/>
        <end position="1039"/>
    </location>
</feature>
<feature type="compositionally biased region" description="Basic and acidic residues" evidence="1">
    <location>
        <begin position="1272"/>
        <end position="1293"/>
    </location>
</feature>
<feature type="region of interest" description="Disordered" evidence="1">
    <location>
        <begin position="214"/>
        <end position="233"/>
    </location>
</feature>
<gene>
    <name evidence="2" type="ORF">MCOR_7137</name>
</gene>
<sequence length="1661" mass="191216">MSEGGGLNYIPENELGKEYNNHSPNRMKGKMTGMVSKFAESEEVLYRDPSYDQEKQWSLDVDLGKRYHHLQNVLHWFSVWGKKQHSLGLEWKGEKDLSFRPKMKIDAPVELVVLTIWLLDNKYSPYGKPPGHRTLPQTQKEENIIQEQMRVSVNMKESAKMLQSSGESKRRYPKPKQNKNVSLSLQSTNTEKDWENEYDIEAEEVHTEYEKVLDVKEDSSSIEVSSLEPEEYDDSLRNTLSYIKKSGSLNQRKKSPRRERSSESRRHSADDRRRRSLDQSIDHERQRSRERYSRGNSDNIIGNDLAHQLQDIVRGELRKIMEAQHRSMLAMMGALDGHEVPADHYHNRPSDYRRHQSPRRDLSPRRRQDSFESSLPRRRNPSNEGRRRCESESLPRRPVEEHMTQSMVMGELHGSRRKKSPGRANIGGTLKELQNLQENTNRRRSKSPHGQGYRSEVNKENYQNSGGHQGSVNFIPKFLRMQAERDEGEFKLPHIPIPAWEERGPQQPPPGMGRDFGMPLLQLNAGYAPSQLFPGSYRVPQAQYPPPPPPLGMLSQPPTDTPLPPMYQNMFQRIENKENDGPAKMDMPLLSLPKDKDLLGPSDAAFGRLLDPHLIISHEQEIKQKELLKHKHNLDFLRSHVENLEDLEKQEEEKGKQLLSVNLKRQEMKDKHEDERIDRGRSRRRKPRPQKPASGLTLQSSQESHMDEKETPIEGSTEDAEGETSEDQIHDGYAIRPGSYENYLHMDKQMGFEEDTNARIQYRTAMIMKKQRRKKVDFSTMTHNVEDAEMETDPAMEREYVRTAEASTCITKDTGVDPIQEAIVEYNRARQGNALPPDIYLGLRFGDTEQQPTSDVTTKGKEKPKGRSYLNVVDLDASALLHDLHEKPDKEEKVQHDLALQPTSMTLTSAREGLEAMETTLREALQPKIQRPFTQDAVTVRMFESKAKDHDRTIRAFFFIEPKILFPILQLISTLEHLADTEDNTPGMIDDRKSETLTPKVSQKSPKRSARSSARTEAKSTARRSPSPKGKKTSSQEIARISGLSGISDIIGEMVQKGDIDLEEAGFEPEEAKFLVNQMKHSARRAESPAQQERMRKSLQKLEEYAKTKEEYPDERSAEKKEEIRRWMADKRAQKMEEYRKHLHDLREHEVKPFKPSQDTHKGTFKAGEFNDRKFQNKVDMTRRMQEAEELFLEALRDKPELPPEPTYRERSPKRKPVSRDTSPLKTKKRSPERWERSPMISDRRGISPGRKQIDTSRSTVTISPKVSRKIYRPDEKLQYREPVRSPVRERQPRPQPIMVQPASEPVVPRLRLIDSDEFMRRSQETTGDYSAYAKAVADMEVTQSQEVYKPRPASPPPKPAGKQYKPKSFTEMVRLQDPSKLKKKYSKIPVAYAQRLASMQRETPREHSPEEKGERIYGSNRSPSKKSFAEPSPRTVKTYAERLQEMKSKKTYSTPIIPRSHIPGTGRTGSSTVIQKRKTGPPHKPMTYVEQLQKLNQGAPKTRGKAGMKTFVKPQTFLKSHKPLHKSQTYSEQLQTLQPPKAQKKISPARTRAKPYPYPYSGQEKWEGDSVVSSWSVDDRVNKKLYGDEASTVYGSRVSFEYPMSDDISDYLPEVMGESYVNSVDIDEIMRIADVASVGSGDVMSVIDWDAVDELITDVH</sequence>
<feature type="compositionally biased region" description="Polar residues" evidence="1">
    <location>
        <begin position="1256"/>
        <end position="1265"/>
    </location>
</feature>
<feature type="compositionally biased region" description="Acidic residues" evidence="1">
    <location>
        <begin position="716"/>
        <end position="726"/>
    </location>
</feature>
<evidence type="ECO:0000313" key="2">
    <source>
        <dbReference type="EMBL" id="CAC5367078.1"/>
    </source>
</evidence>
<feature type="compositionally biased region" description="Polar residues" evidence="1">
    <location>
        <begin position="460"/>
        <end position="472"/>
    </location>
</feature>
<feature type="compositionally biased region" description="Basic and acidic residues" evidence="1">
    <location>
        <begin position="1195"/>
        <end position="1211"/>
    </location>
</feature>
<dbReference type="OrthoDB" id="6135048at2759"/>
<dbReference type="EMBL" id="CACVKT020001353">
    <property type="protein sequence ID" value="CAC5367078.1"/>
    <property type="molecule type" value="Genomic_DNA"/>
</dbReference>
<feature type="region of interest" description="Disordered" evidence="1">
    <location>
        <begin position="648"/>
        <end position="733"/>
    </location>
</feature>
<proteinExistence type="predicted"/>
<feature type="compositionally biased region" description="Basic and acidic residues" evidence="1">
    <location>
        <begin position="1403"/>
        <end position="1416"/>
    </location>
</feature>
<protein>
    <submittedName>
        <fullName evidence="2">JBTS17</fullName>
    </submittedName>
</protein>
<dbReference type="InterPro" id="IPR028236">
    <property type="entry name" value="CPLANE1"/>
</dbReference>
<dbReference type="PANTHER" id="PTHR14492:SF4">
    <property type="entry name" value="CILIOGENESIS AND PLANAR POLARITY EFFECTOR 1"/>
    <property type="match status" value="1"/>
</dbReference>
<feature type="region of interest" description="Disordered" evidence="1">
    <location>
        <begin position="1192"/>
        <end position="1304"/>
    </location>
</feature>
<evidence type="ECO:0000313" key="3">
    <source>
        <dbReference type="Proteomes" id="UP000507470"/>
    </source>
</evidence>
<organism evidence="2 3">
    <name type="scientific">Mytilus coruscus</name>
    <name type="common">Sea mussel</name>
    <dbReference type="NCBI Taxonomy" id="42192"/>
    <lineage>
        <taxon>Eukaryota</taxon>
        <taxon>Metazoa</taxon>
        <taxon>Spiralia</taxon>
        <taxon>Lophotrochozoa</taxon>
        <taxon>Mollusca</taxon>
        <taxon>Bivalvia</taxon>
        <taxon>Autobranchia</taxon>
        <taxon>Pteriomorphia</taxon>
        <taxon>Mytilida</taxon>
        <taxon>Mytiloidea</taxon>
        <taxon>Mytilidae</taxon>
        <taxon>Mytilinae</taxon>
        <taxon>Mytilus</taxon>
    </lineage>
</organism>
<keyword evidence="3" id="KW-1185">Reference proteome</keyword>
<feature type="region of interest" description="Disordered" evidence="1">
    <location>
        <begin position="1147"/>
        <end position="1171"/>
    </location>
</feature>
<feature type="compositionally biased region" description="Basic and acidic residues" evidence="1">
    <location>
        <begin position="258"/>
        <end position="293"/>
    </location>
</feature>
<feature type="compositionally biased region" description="Basic and acidic residues" evidence="1">
    <location>
        <begin position="664"/>
        <end position="680"/>
    </location>
</feature>
<feature type="compositionally biased region" description="Basic and acidic residues" evidence="1">
    <location>
        <begin position="384"/>
        <end position="403"/>
    </location>
</feature>
<feature type="region of interest" description="Disordered" evidence="1">
    <location>
        <begin position="1398"/>
        <end position="1486"/>
    </location>
</feature>
<feature type="region of interest" description="Disordered" evidence="1">
    <location>
        <begin position="242"/>
        <end position="301"/>
    </location>
</feature>